<dbReference type="EMBL" id="JROU02000170">
    <property type="protein sequence ID" value="OEH80195.1"/>
    <property type="molecule type" value="Genomic_DNA"/>
</dbReference>
<evidence type="ECO:0000313" key="2">
    <source>
        <dbReference type="EMBL" id="OEH80195.1"/>
    </source>
</evidence>
<comment type="caution">
    <text evidence="2">The sequence shown here is derived from an EMBL/GenBank/DDBJ whole genome shotgun (WGS) entry which is preliminary data.</text>
</comment>
<accession>A0A1D3D9S4</accession>
<dbReference type="InParanoid" id="A0A1D3D9S4"/>
<feature type="region of interest" description="Disordered" evidence="1">
    <location>
        <begin position="52"/>
        <end position="128"/>
    </location>
</feature>
<sequence length="128" mass="13814">MQRGGPAGFTETVSCVLTEGQVHQEAVQEETGRCIWALATIRKAKALRNRIHNGGIRKQRSSGEREAHREDSAGPRTAPQTTIGRENLRKNIRKAERYRAPRQSEGKAISAASGKGRGGVGQVGAVAE</sequence>
<gene>
    <name evidence="2" type="ORF">cyc_07612</name>
</gene>
<dbReference type="VEuPathDB" id="ToxoDB:cyc_07612"/>
<keyword evidence="3" id="KW-1185">Reference proteome</keyword>
<organism evidence="2 3">
    <name type="scientific">Cyclospora cayetanensis</name>
    <dbReference type="NCBI Taxonomy" id="88456"/>
    <lineage>
        <taxon>Eukaryota</taxon>
        <taxon>Sar</taxon>
        <taxon>Alveolata</taxon>
        <taxon>Apicomplexa</taxon>
        <taxon>Conoidasida</taxon>
        <taxon>Coccidia</taxon>
        <taxon>Eucoccidiorida</taxon>
        <taxon>Eimeriorina</taxon>
        <taxon>Eimeriidae</taxon>
        <taxon>Cyclospora</taxon>
    </lineage>
</organism>
<dbReference type="Proteomes" id="UP000095192">
    <property type="component" value="Unassembled WGS sequence"/>
</dbReference>
<protein>
    <submittedName>
        <fullName evidence="2">Uncharacterized protein</fullName>
    </submittedName>
</protein>
<reference evidence="2 3" key="1">
    <citation type="journal article" date="2016" name="BMC Genomics">
        <title>Comparative genomics reveals Cyclospora cayetanensis possesses coccidia-like metabolism and invasion components but unique surface antigens.</title>
        <authorList>
            <person name="Liu S."/>
            <person name="Wang L."/>
            <person name="Zheng H."/>
            <person name="Xu Z."/>
            <person name="Roellig D.M."/>
            <person name="Li N."/>
            <person name="Frace M.A."/>
            <person name="Tang K."/>
            <person name="Arrowood M.J."/>
            <person name="Moss D.M."/>
            <person name="Zhang L."/>
            <person name="Feng Y."/>
            <person name="Xiao L."/>
        </authorList>
    </citation>
    <scope>NUCLEOTIDE SEQUENCE [LARGE SCALE GENOMIC DNA]</scope>
    <source>
        <strain evidence="2 3">CHN_HEN01</strain>
    </source>
</reference>
<feature type="compositionally biased region" description="Basic and acidic residues" evidence="1">
    <location>
        <begin position="61"/>
        <end position="73"/>
    </location>
</feature>
<evidence type="ECO:0000256" key="1">
    <source>
        <dbReference type="SAM" id="MobiDB-lite"/>
    </source>
</evidence>
<dbReference type="AlphaFoldDB" id="A0A1D3D9S4"/>
<evidence type="ECO:0000313" key="3">
    <source>
        <dbReference type="Proteomes" id="UP000095192"/>
    </source>
</evidence>
<proteinExistence type="predicted"/>
<feature type="compositionally biased region" description="Basic and acidic residues" evidence="1">
    <location>
        <begin position="86"/>
        <end position="105"/>
    </location>
</feature>
<name>A0A1D3D9S4_9EIME</name>